<comment type="caution">
    <text evidence="14">The sequence shown here is derived from an EMBL/GenBank/DDBJ whole genome shotgun (WGS) entry which is preliminary data.</text>
</comment>
<evidence type="ECO:0000256" key="3">
    <source>
        <dbReference type="ARBA" id="ARBA00016960"/>
    </source>
</evidence>
<dbReference type="GO" id="GO:0005743">
    <property type="term" value="C:mitochondrial inner membrane"/>
    <property type="evidence" value="ECO:0007669"/>
    <property type="project" value="UniProtKB-SubCell"/>
</dbReference>
<evidence type="ECO:0000313" key="15">
    <source>
        <dbReference type="Proteomes" id="UP001211907"/>
    </source>
</evidence>
<dbReference type="InterPro" id="IPR020546">
    <property type="entry name" value="ATP_synth_F1_dsu/esu_N"/>
</dbReference>
<keyword evidence="9" id="KW-0496">Mitochondrion</keyword>
<keyword evidence="11" id="KW-0139">CF(1)</keyword>
<keyword evidence="10" id="KW-0472">Membrane</keyword>
<dbReference type="GO" id="GO:0045259">
    <property type="term" value="C:proton-transporting ATP synthase complex"/>
    <property type="evidence" value="ECO:0007669"/>
    <property type="project" value="UniProtKB-KW"/>
</dbReference>
<dbReference type="SUPFAM" id="SSF51344">
    <property type="entry name" value="Epsilon subunit of F1F0-ATP synthase N-terminal domain"/>
    <property type="match status" value="1"/>
</dbReference>
<evidence type="ECO:0000256" key="1">
    <source>
        <dbReference type="ARBA" id="ARBA00004273"/>
    </source>
</evidence>
<dbReference type="AlphaFoldDB" id="A0AAD5T8G3"/>
<dbReference type="HAMAP" id="MF_00530">
    <property type="entry name" value="ATP_synth_epsil_bac"/>
    <property type="match status" value="1"/>
</dbReference>
<keyword evidence="8" id="KW-0406">Ion transport</keyword>
<dbReference type="InterPro" id="IPR036771">
    <property type="entry name" value="ATPsynth_dsu/esu_N"/>
</dbReference>
<evidence type="ECO:0000256" key="12">
    <source>
        <dbReference type="ARBA" id="ARBA00031669"/>
    </source>
</evidence>
<dbReference type="PANTHER" id="PTHR13822:SF7">
    <property type="entry name" value="ATP SYNTHASE SUBUNIT DELTA, MITOCHONDRIAL"/>
    <property type="match status" value="1"/>
</dbReference>
<feature type="domain" description="ATP synthase F1 complex delta/epsilon subunit N-terminal" evidence="13">
    <location>
        <begin position="35"/>
        <end position="106"/>
    </location>
</feature>
<evidence type="ECO:0000256" key="10">
    <source>
        <dbReference type="ARBA" id="ARBA00023136"/>
    </source>
</evidence>
<keyword evidence="15" id="KW-1185">Reference proteome</keyword>
<evidence type="ECO:0000256" key="9">
    <source>
        <dbReference type="ARBA" id="ARBA00023128"/>
    </source>
</evidence>
<reference evidence="14" key="1">
    <citation type="submission" date="2020-05" db="EMBL/GenBank/DDBJ databases">
        <title>Phylogenomic resolution of chytrid fungi.</title>
        <authorList>
            <person name="Stajich J.E."/>
            <person name="Amses K."/>
            <person name="Simmons R."/>
            <person name="Seto K."/>
            <person name="Myers J."/>
            <person name="Bonds A."/>
            <person name="Quandt C.A."/>
            <person name="Barry K."/>
            <person name="Liu P."/>
            <person name="Grigoriev I."/>
            <person name="Longcore J.E."/>
            <person name="James T.Y."/>
        </authorList>
    </citation>
    <scope>NUCLEOTIDE SEQUENCE</scope>
    <source>
        <strain evidence="14">JEL0513</strain>
    </source>
</reference>
<protein>
    <recommendedName>
        <fullName evidence="3">ATP synthase subunit delta, mitochondrial</fullName>
    </recommendedName>
    <alternativeName>
        <fullName evidence="12">F-ATPase delta subunit</fullName>
    </alternativeName>
</protein>
<keyword evidence="7" id="KW-0809">Transit peptide</keyword>
<dbReference type="Proteomes" id="UP001211907">
    <property type="component" value="Unassembled WGS sequence"/>
</dbReference>
<gene>
    <name evidence="14" type="primary">ATP16</name>
    <name evidence="14" type="ORF">HK100_003220</name>
</gene>
<dbReference type="Pfam" id="PF02823">
    <property type="entry name" value="ATP-synt_DE_N"/>
    <property type="match status" value="1"/>
</dbReference>
<evidence type="ECO:0000256" key="8">
    <source>
        <dbReference type="ARBA" id="ARBA00023065"/>
    </source>
</evidence>
<comment type="subcellular location">
    <subcellularLocation>
        <location evidence="1">Mitochondrion inner membrane</location>
    </subcellularLocation>
</comment>
<dbReference type="GO" id="GO:0046933">
    <property type="term" value="F:proton-transporting ATP synthase activity, rotational mechanism"/>
    <property type="evidence" value="ECO:0007669"/>
    <property type="project" value="InterPro"/>
</dbReference>
<keyword evidence="4" id="KW-0813">Transport</keyword>
<sequence>MRFLRSIGIVQRFSSVGAISRRSYATETNWAGKIRLNFVLPHQTLLKDFEATQVNLQSSEGDMGILADHVPTIAQLNNGSVIEILAADNKPRKFFVSGGFAVINTDSSIDINAIEAVPLEDLDVEAARKGADEASKRLSASGASEKEKAEARVEFELFEAVLAAAKA</sequence>
<comment type="similarity">
    <text evidence="2">Belongs to the ATPase epsilon chain family.</text>
</comment>
<evidence type="ECO:0000256" key="2">
    <source>
        <dbReference type="ARBA" id="ARBA00005712"/>
    </source>
</evidence>
<evidence type="ECO:0000256" key="4">
    <source>
        <dbReference type="ARBA" id="ARBA00022448"/>
    </source>
</evidence>
<evidence type="ECO:0000313" key="14">
    <source>
        <dbReference type="EMBL" id="KAJ3134876.1"/>
    </source>
</evidence>
<dbReference type="EMBL" id="JADGJH010000179">
    <property type="protein sequence ID" value="KAJ3134876.1"/>
    <property type="molecule type" value="Genomic_DNA"/>
</dbReference>
<keyword evidence="5" id="KW-0375">Hydrogen ion transport</keyword>
<evidence type="ECO:0000256" key="6">
    <source>
        <dbReference type="ARBA" id="ARBA00022792"/>
    </source>
</evidence>
<proteinExistence type="inferred from homology"/>
<keyword evidence="6" id="KW-0999">Mitochondrion inner membrane</keyword>
<dbReference type="PANTHER" id="PTHR13822">
    <property type="entry name" value="ATP SYNTHASE DELTA/EPSILON CHAIN"/>
    <property type="match status" value="1"/>
</dbReference>
<dbReference type="CDD" id="cd12152">
    <property type="entry name" value="F1-ATPase_delta"/>
    <property type="match status" value="1"/>
</dbReference>
<dbReference type="InterPro" id="IPR001469">
    <property type="entry name" value="ATP_synth_F1_dsu/esu"/>
</dbReference>
<evidence type="ECO:0000259" key="13">
    <source>
        <dbReference type="Pfam" id="PF02823"/>
    </source>
</evidence>
<evidence type="ECO:0000256" key="7">
    <source>
        <dbReference type="ARBA" id="ARBA00022946"/>
    </source>
</evidence>
<dbReference type="Gene3D" id="2.60.15.10">
    <property type="entry name" value="F0F1 ATP synthase delta/epsilon subunit, N-terminal"/>
    <property type="match status" value="1"/>
</dbReference>
<accession>A0AAD5T8G3</accession>
<evidence type="ECO:0000256" key="11">
    <source>
        <dbReference type="ARBA" id="ARBA00023196"/>
    </source>
</evidence>
<evidence type="ECO:0000256" key="5">
    <source>
        <dbReference type="ARBA" id="ARBA00022781"/>
    </source>
</evidence>
<organism evidence="14 15">
    <name type="scientific">Physocladia obscura</name>
    <dbReference type="NCBI Taxonomy" id="109957"/>
    <lineage>
        <taxon>Eukaryota</taxon>
        <taxon>Fungi</taxon>
        <taxon>Fungi incertae sedis</taxon>
        <taxon>Chytridiomycota</taxon>
        <taxon>Chytridiomycota incertae sedis</taxon>
        <taxon>Chytridiomycetes</taxon>
        <taxon>Chytridiales</taxon>
        <taxon>Chytriomycetaceae</taxon>
        <taxon>Physocladia</taxon>
    </lineage>
</organism>
<keyword evidence="11" id="KW-0066">ATP synthesis</keyword>
<name>A0AAD5T8G3_9FUNG</name>